<gene>
    <name evidence="3" type="ORF">BV394_14630</name>
</gene>
<proteinExistence type="predicted"/>
<dbReference type="PROSITE" id="PS50110">
    <property type="entry name" value="RESPONSE_REGULATORY"/>
    <property type="match status" value="1"/>
</dbReference>
<dbReference type="Gene3D" id="3.40.50.2300">
    <property type="match status" value="1"/>
</dbReference>
<dbReference type="GO" id="GO:0000160">
    <property type="term" value="P:phosphorelay signal transduction system"/>
    <property type="evidence" value="ECO:0007669"/>
    <property type="project" value="InterPro"/>
</dbReference>
<dbReference type="PANTHER" id="PTHR45566:SF2">
    <property type="entry name" value="NARL SUBFAMILY"/>
    <property type="match status" value="1"/>
</dbReference>
<keyword evidence="1" id="KW-0597">Phosphoprotein</keyword>
<evidence type="ECO:0000256" key="1">
    <source>
        <dbReference type="ARBA" id="ARBA00022553"/>
    </source>
</evidence>
<keyword evidence="2 3" id="KW-0238">DNA-binding</keyword>
<accession>A0A1U7DLC2</accession>
<dbReference type="RefSeq" id="WP_076980811.1">
    <property type="nucleotide sequence ID" value="NZ_CP019124.1"/>
</dbReference>
<evidence type="ECO:0000313" key="4">
    <source>
        <dbReference type="Proteomes" id="UP000187266"/>
    </source>
</evidence>
<dbReference type="STRING" id="1267768.BV394_14630"/>
<dbReference type="InterPro" id="IPR011006">
    <property type="entry name" value="CheY-like_superfamily"/>
</dbReference>
<dbReference type="InterPro" id="IPR058245">
    <property type="entry name" value="NreC/VraR/RcsB-like_REC"/>
</dbReference>
<accession>A0A2M9DHU4</accession>
<dbReference type="InterPro" id="IPR001789">
    <property type="entry name" value="Sig_transdc_resp-reg_receiver"/>
</dbReference>
<evidence type="ECO:0000313" key="3">
    <source>
        <dbReference type="EMBL" id="APX90794.1"/>
    </source>
</evidence>
<organism evidence="3 4">
    <name type="scientific">Brevirhabdus pacifica</name>
    <dbReference type="NCBI Taxonomy" id="1267768"/>
    <lineage>
        <taxon>Bacteria</taxon>
        <taxon>Pseudomonadati</taxon>
        <taxon>Pseudomonadota</taxon>
        <taxon>Alphaproteobacteria</taxon>
        <taxon>Rhodobacterales</taxon>
        <taxon>Paracoccaceae</taxon>
        <taxon>Brevirhabdus</taxon>
    </lineage>
</organism>
<dbReference type="CDD" id="cd17535">
    <property type="entry name" value="REC_NarL-like"/>
    <property type="match status" value="1"/>
</dbReference>
<dbReference type="EMBL" id="CP019124">
    <property type="protein sequence ID" value="APX90794.1"/>
    <property type="molecule type" value="Genomic_DNA"/>
</dbReference>
<dbReference type="SUPFAM" id="SSF52172">
    <property type="entry name" value="CheY-like"/>
    <property type="match status" value="1"/>
</dbReference>
<dbReference type="GO" id="GO:0003677">
    <property type="term" value="F:DNA binding"/>
    <property type="evidence" value="ECO:0007669"/>
    <property type="project" value="UniProtKB-KW"/>
</dbReference>
<name>A0A1U7DLC2_9RHOB</name>
<evidence type="ECO:0000256" key="2">
    <source>
        <dbReference type="ARBA" id="ARBA00023125"/>
    </source>
</evidence>
<dbReference type="OrthoDB" id="3679796at2"/>
<reference evidence="3 4" key="1">
    <citation type="submission" date="2017-01" db="EMBL/GenBank/DDBJ databases">
        <title>Genomic analysis of Xuhuaishuia manganoxidans DY6-4.</title>
        <authorList>
            <person name="Wang X."/>
        </authorList>
    </citation>
    <scope>NUCLEOTIDE SEQUENCE [LARGE SCALE GENOMIC DNA]</scope>
    <source>
        <strain evidence="3 4">DY6-4</strain>
    </source>
</reference>
<dbReference type="CDD" id="cd06170">
    <property type="entry name" value="LuxR_C_like"/>
    <property type="match status" value="1"/>
</dbReference>
<dbReference type="InterPro" id="IPR016032">
    <property type="entry name" value="Sig_transdc_resp-reg_C-effctor"/>
</dbReference>
<dbReference type="SUPFAM" id="SSF46894">
    <property type="entry name" value="C-terminal effector domain of the bipartite response regulators"/>
    <property type="match status" value="1"/>
</dbReference>
<dbReference type="PROSITE" id="PS50043">
    <property type="entry name" value="HTH_LUXR_2"/>
    <property type="match status" value="1"/>
</dbReference>
<dbReference type="Pfam" id="PF00196">
    <property type="entry name" value="GerE"/>
    <property type="match status" value="1"/>
</dbReference>
<dbReference type="AlphaFoldDB" id="A0A1U7DLC2"/>
<protein>
    <submittedName>
        <fullName evidence="3">DNA-binding response regulator</fullName>
    </submittedName>
</protein>
<dbReference type="PANTHER" id="PTHR45566">
    <property type="entry name" value="HTH-TYPE TRANSCRIPTIONAL REGULATOR YHJB-RELATED"/>
    <property type="match status" value="1"/>
</dbReference>
<dbReference type="Proteomes" id="UP000187266">
    <property type="component" value="Chromosome"/>
</dbReference>
<dbReference type="SMART" id="SM00421">
    <property type="entry name" value="HTH_LUXR"/>
    <property type="match status" value="1"/>
</dbReference>
<dbReference type="PRINTS" id="PR00038">
    <property type="entry name" value="HTHLUXR"/>
</dbReference>
<dbReference type="SMART" id="SM00448">
    <property type="entry name" value="REC"/>
    <property type="match status" value="1"/>
</dbReference>
<keyword evidence="4" id="KW-1185">Reference proteome</keyword>
<dbReference type="InterPro" id="IPR051015">
    <property type="entry name" value="EvgA-like"/>
</dbReference>
<dbReference type="GO" id="GO:0006355">
    <property type="term" value="P:regulation of DNA-templated transcription"/>
    <property type="evidence" value="ECO:0007669"/>
    <property type="project" value="InterPro"/>
</dbReference>
<sequence>MKVLLADDHDLVRETIAAFLESDEGTSVTAVSTLDEVIDAIGDEAAFDIVLLDFEMPGMNGLEGLGKAQARIGKTPVGLISGTASRDVAEKALEMGAAGFLPKTLPARSLLNAVRFMAAGEVYAPVDFMAKRDEEPEHQFHSTLSPREQEVLVGLTQGLSNKEIARDLNLQEVTVKLHVKTLSRKLSARNRTHAAMIAKETGFV</sequence>
<dbReference type="InterPro" id="IPR000792">
    <property type="entry name" value="Tscrpt_reg_LuxR_C"/>
</dbReference>
<dbReference type="Pfam" id="PF00072">
    <property type="entry name" value="Response_reg"/>
    <property type="match status" value="1"/>
</dbReference>